<proteinExistence type="predicted"/>
<protein>
    <submittedName>
        <fullName evidence="1">Uncharacterized protein</fullName>
    </submittedName>
</protein>
<reference evidence="1" key="1">
    <citation type="submission" date="2019-02" db="EMBL/GenBank/DDBJ databases">
        <authorList>
            <person name="Gruber-Vodicka R. H."/>
            <person name="Seah K. B. B."/>
        </authorList>
    </citation>
    <scope>NUCLEOTIDE SEQUENCE</scope>
    <source>
        <strain evidence="1">BECK_S426</strain>
    </source>
</reference>
<name>A0A450X2R1_9GAMM</name>
<dbReference type="EMBL" id="CAADFP010000006">
    <property type="protein sequence ID" value="VFK23604.1"/>
    <property type="molecule type" value="Genomic_DNA"/>
</dbReference>
<accession>A0A450X2R1</accession>
<organism evidence="1">
    <name type="scientific">Candidatus Kentrum sp. LPFa</name>
    <dbReference type="NCBI Taxonomy" id="2126335"/>
    <lineage>
        <taxon>Bacteria</taxon>
        <taxon>Pseudomonadati</taxon>
        <taxon>Pseudomonadota</taxon>
        <taxon>Gammaproteobacteria</taxon>
        <taxon>Candidatus Kentrum</taxon>
    </lineage>
</organism>
<evidence type="ECO:0000313" key="1">
    <source>
        <dbReference type="EMBL" id="VFK23604.1"/>
    </source>
</evidence>
<dbReference type="AlphaFoldDB" id="A0A450X2R1"/>
<sequence>MLRNRIQRFHAPIRTIDVNPNDRAISRIFARLVSVAVYLPRRILLGFQALLAWVPTEKVRDGLFCYPGEASLQTDEP</sequence>
<gene>
    <name evidence="1" type="ORF">BECKLPF1236C_GA0070990_1000635</name>
</gene>